<dbReference type="AlphaFoldDB" id="A0A1H4V313"/>
<dbReference type="RefSeq" id="WP_068742871.1">
    <property type="nucleotide sequence ID" value="NZ_FNSA01000003.1"/>
</dbReference>
<gene>
    <name evidence="1" type="ORF">SAMN04489793_3122</name>
</gene>
<name>A0A1H4V313_TSUTY</name>
<protein>
    <submittedName>
        <fullName evidence="1">Uncharacterized protein</fullName>
    </submittedName>
</protein>
<keyword evidence="2" id="KW-1185">Reference proteome</keyword>
<evidence type="ECO:0000313" key="1">
    <source>
        <dbReference type="EMBL" id="SEC75303.1"/>
    </source>
</evidence>
<evidence type="ECO:0000313" key="2">
    <source>
        <dbReference type="Proteomes" id="UP000182241"/>
    </source>
</evidence>
<accession>A0A1H4V313</accession>
<dbReference type="STRING" id="57704.SAMN04489793_3122"/>
<dbReference type="EMBL" id="FNSA01000003">
    <property type="protein sequence ID" value="SEC75303.1"/>
    <property type="molecule type" value="Genomic_DNA"/>
</dbReference>
<proteinExistence type="predicted"/>
<reference evidence="2" key="1">
    <citation type="submission" date="2016-10" db="EMBL/GenBank/DDBJ databases">
        <authorList>
            <person name="Varghese N."/>
            <person name="Submissions S."/>
        </authorList>
    </citation>
    <scope>NUCLEOTIDE SEQUENCE [LARGE SCALE GENOMIC DNA]</scope>
    <source>
        <strain evidence="2">DSM 44234</strain>
    </source>
</reference>
<organism evidence="1 2">
    <name type="scientific">Tsukamurella tyrosinosolvens</name>
    <dbReference type="NCBI Taxonomy" id="57704"/>
    <lineage>
        <taxon>Bacteria</taxon>
        <taxon>Bacillati</taxon>
        <taxon>Actinomycetota</taxon>
        <taxon>Actinomycetes</taxon>
        <taxon>Mycobacteriales</taxon>
        <taxon>Tsukamurellaceae</taxon>
        <taxon>Tsukamurella</taxon>
    </lineage>
</organism>
<sequence length="80" mass="9759">MSEYFPEFLRSEDETKQHWTERVDREAVTFFDSLPDREIRIRQDITEQQITMAFEQGKDHALLDLQRQDEALRLAMMRRL</sequence>
<dbReference type="Proteomes" id="UP000182241">
    <property type="component" value="Unassembled WGS sequence"/>
</dbReference>